<feature type="domain" description="Thioredoxin-like fold" evidence="9">
    <location>
        <begin position="120"/>
        <end position="240"/>
    </location>
</feature>
<dbReference type="CDD" id="cd03020">
    <property type="entry name" value="DsbA_DsbC_DsbG"/>
    <property type="match status" value="1"/>
</dbReference>
<evidence type="ECO:0000256" key="4">
    <source>
        <dbReference type="ARBA" id="ARBA00022764"/>
    </source>
</evidence>
<dbReference type="Pfam" id="PF10411">
    <property type="entry name" value="DsbC_N"/>
    <property type="match status" value="1"/>
</dbReference>
<evidence type="ECO:0000256" key="1">
    <source>
        <dbReference type="ARBA" id="ARBA00004418"/>
    </source>
</evidence>
<accession>A0A451AAQ3</accession>
<dbReference type="Gene3D" id="3.10.450.70">
    <property type="entry name" value="Disulphide bond isomerase, DsbC/G, N-terminal"/>
    <property type="match status" value="1"/>
</dbReference>
<evidence type="ECO:0000256" key="3">
    <source>
        <dbReference type="ARBA" id="ARBA00022729"/>
    </source>
</evidence>
<sequence>MLSKHLFPIIAITILCPSMLMAAKDSSTETPAPVLQTINRIFPTEVDSITKAPIQGLYEITSGSEIIYVSQDGKFAILGNIIDLERKENLTEKTQNRARSDAIKSIGEESMIVFAPDNNIRHTITVFTDVDCGYCRKLHNEIPKLKDAGIKVRYLAFPRAGVGSNTYHTMVSVWCAEDRQKAMTEAKSGNAVPARQCANPVEEHLTLGRKIGIKGTPTIILEDDTLIPGYLPASRLQAMLEETSDNHH</sequence>
<dbReference type="SUPFAM" id="SSF54423">
    <property type="entry name" value="DsbC/DsbG N-terminal domain-like"/>
    <property type="match status" value="1"/>
</dbReference>
<reference evidence="10" key="1">
    <citation type="submission" date="2019-02" db="EMBL/GenBank/DDBJ databases">
        <authorList>
            <person name="Gruber-Vodicka R. H."/>
            <person name="Seah K. B. B."/>
        </authorList>
    </citation>
    <scope>NUCLEOTIDE SEQUENCE</scope>
    <source>
        <strain evidence="10">BECK_BY1</strain>
    </source>
</reference>
<keyword evidence="6 7" id="KW-0676">Redox-active center</keyword>
<dbReference type="SUPFAM" id="SSF52833">
    <property type="entry name" value="Thioredoxin-like"/>
    <property type="match status" value="1"/>
</dbReference>
<proteinExistence type="inferred from homology"/>
<dbReference type="PANTHER" id="PTHR35272:SF3">
    <property type="entry name" value="THIOL:DISULFIDE INTERCHANGE PROTEIN DSBC"/>
    <property type="match status" value="1"/>
</dbReference>
<evidence type="ECO:0000259" key="9">
    <source>
        <dbReference type="Pfam" id="PF13098"/>
    </source>
</evidence>
<keyword evidence="4 7" id="KW-0574">Periplasm</keyword>
<gene>
    <name evidence="10" type="ORF">BECKTUN1418D_GA0071000_11985</name>
</gene>
<evidence type="ECO:0000256" key="2">
    <source>
        <dbReference type="ARBA" id="ARBA00009813"/>
    </source>
</evidence>
<evidence type="ECO:0000256" key="7">
    <source>
        <dbReference type="RuleBase" id="RU364038"/>
    </source>
</evidence>
<comment type="similarity">
    <text evidence="2 7">Belongs to the thioredoxin family. DsbC subfamily.</text>
</comment>
<comment type="subcellular location">
    <subcellularLocation>
        <location evidence="1 7">Periplasm</location>
    </subcellularLocation>
</comment>
<dbReference type="InterPro" id="IPR051470">
    <property type="entry name" value="Thiol:disulfide_interchange"/>
</dbReference>
<keyword evidence="5" id="KW-1015">Disulfide bond</keyword>
<feature type="domain" description="Disulphide bond isomerase DsbC/G N-terminal" evidence="8">
    <location>
        <begin position="27"/>
        <end position="92"/>
    </location>
</feature>
<comment type="function">
    <text evidence="7">Required for disulfide bond formation in some periplasmic proteins. Acts by transferring its disulfide bond to other proteins and is reduced in the process.</text>
</comment>
<feature type="chain" id="PRO_5018809579" description="Thiol:disulfide interchange protein" evidence="7">
    <location>
        <begin position="23"/>
        <end position="248"/>
    </location>
</feature>
<evidence type="ECO:0000313" key="10">
    <source>
        <dbReference type="EMBL" id="VFK63122.1"/>
    </source>
</evidence>
<evidence type="ECO:0000259" key="8">
    <source>
        <dbReference type="Pfam" id="PF10411"/>
    </source>
</evidence>
<dbReference type="InterPro" id="IPR009094">
    <property type="entry name" value="DiS-bond_isomerase_DsbC/G_N_sf"/>
</dbReference>
<keyword evidence="3 7" id="KW-0732">Signal</keyword>
<feature type="signal peptide" evidence="7">
    <location>
        <begin position="1"/>
        <end position="22"/>
    </location>
</feature>
<dbReference type="InterPro" id="IPR018950">
    <property type="entry name" value="DiS-bond_isomerase_DsbC/G_N"/>
</dbReference>
<dbReference type="InterPro" id="IPR033954">
    <property type="entry name" value="DiS-bond_Isoase_DsbC/G"/>
</dbReference>
<evidence type="ECO:0000256" key="6">
    <source>
        <dbReference type="ARBA" id="ARBA00023284"/>
    </source>
</evidence>
<dbReference type="EMBL" id="CAADFX010000198">
    <property type="protein sequence ID" value="VFK63122.1"/>
    <property type="molecule type" value="Genomic_DNA"/>
</dbReference>
<organism evidence="10">
    <name type="scientific">Candidatus Kentrum sp. TUN</name>
    <dbReference type="NCBI Taxonomy" id="2126343"/>
    <lineage>
        <taxon>Bacteria</taxon>
        <taxon>Pseudomonadati</taxon>
        <taxon>Pseudomonadota</taxon>
        <taxon>Gammaproteobacteria</taxon>
        <taxon>Candidatus Kentrum</taxon>
    </lineage>
</organism>
<dbReference type="Gene3D" id="3.40.30.10">
    <property type="entry name" value="Glutaredoxin"/>
    <property type="match status" value="1"/>
</dbReference>
<evidence type="ECO:0000256" key="5">
    <source>
        <dbReference type="ARBA" id="ARBA00023157"/>
    </source>
</evidence>
<dbReference type="InterPro" id="IPR036249">
    <property type="entry name" value="Thioredoxin-like_sf"/>
</dbReference>
<dbReference type="PANTHER" id="PTHR35272">
    <property type="entry name" value="THIOL:DISULFIDE INTERCHANGE PROTEIN DSBC-RELATED"/>
    <property type="match status" value="1"/>
</dbReference>
<name>A0A451AAQ3_9GAMM</name>
<protein>
    <recommendedName>
        <fullName evidence="7">Thiol:disulfide interchange protein</fullName>
    </recommendedName>
</protein>
<dbReference type="AlphaFoldDB" id="A0A451AAQ3"/>
<dbReference type="GO" id="GO:0042597">
    <property type="term" value="C:periplasmic space"/>
    <property type="evidence" value="ECO:0007669"/>
    <property type="project" value="UniProtKB-SubCell"/>
</dbReference>
<dbReference type="Pfam" id="PF13098">
    <property type="entry name" value="Thioredoxin_2"/>
    <property type="match status" value="1"/>
</dbReference>
<dbReference type="InterPro" id="IPR012336">
    <property type="entry name" value="Thioredoxin-like_fold"/>
</dbReference>